<keyword evidence="3" id="KW-1185">Reference proteome</keyword>
<evidence type="ECO:0000313" key="2">
    <source>
        <dbReference type="EMBL" id="PON68646.1"/>
    </source>
</evidence>
<evidence type="ECO:0000313" key="3">
    <source>
        <dbReference type="Proteomes" id="UP000237105"/>
    </source>
</evidence>
<comment type="caution">
    <text evidence="2">The sequence shown here is derived from an EMBL/GenBank/DDBJ whole genome shotgun (WGS) entry which is preliminary data.</text>
</comment>
<accession>A0A2P5D5W3</accession>
<organism evidence="2 3">
    <name type="scientific">Parasponia andersonii</name>
    <name type="common">Sponia andersonii</name>
    <dbReference type="NCBI Taxonomy" id="3476"/>
    <lineage>
        <taxon>Eukaryota</taxon>
        <taxon>Viridiplantae</taxon>
        <taxon>Streptophyta</taxon>
        <taxon>Embryophyta</taxon>
        <taxon>Tracheophyta</taxon>
        <taxon>Spermatophyta</taxon>
        <taxon>Magnoliopsida</taxon>
        <taxon>eudicotyledons</taxon>
        <taxon>Gunneridae</taxon>
        <taxon>Pentapetalae</taxon>
        <taxon>rosids</taxon>
        <taxon>fabids</taxon>
        <taxon>Rosales</taxon>
        <taxon>Cannabaceae</taxon>
        <taxon>Parasponia</taxon>
    </lineage>
</organism>
<dbReference type="EMBL" id="JXTB01000061">
    <property type="protein sequence ID" value="PON68646.1"/>
    <property type="molecule type" value="Genomic_DNA"/>
</dbReference>
<gene>
    <name evidence="2" type="ORF">PanWU01x14_094550</name>
</gene>
<evidence type="ECO:0000256" key="1">
    <source>
        <dbReference type="SAM" id="MobiDB-lite"/>
    </source>
</evidence>
<dbReference type="AlphaFoldDB" id="A0A2P5D5W3"/>
<feature type="region of interest" description="Disordered" evidence="1">
    <location>
        <begin position="37"/>
        <end position="68"/>
    </location>
</feature>
<protein>
    <submittedName>
        <fullName evidence="2">Uncharacterized protein</fullName>
    </submittedName>
</protein>
<sequence length="104" mass="12168">MTIHTNILMLEGGGPLVGNNFHYPHQQLFSVERHIISTSRNPSNEDRRKNLIQEDEDKNPVQNNAEIEDNKYQAFQKQVEQLMNERNLIENVWTILVETESHSL</sequence>
<feature type="compositionally biased region" description="Basic and acidic residues" evidence="1">
    <location>
        <begin position="43"/>
        <end position="52"/>
    </location>
</feature>
<reference evidence="3" key="1">
    <citation type="submission" date="2016-06" db="EMBL/GenBank/DDBJ databases">
        <title>Parallel loss of symbiosis genes in relatives of nitrogen-fixing non-legume Parasponia.</title>
        <authorList>
            <person name="Van Velzen R."/>
            <person name="Holmer R."/>
            <person name="Bu F."/>
            <person name="Rutten L."/>
            <person name="Van Zeijl A."/>
            <person name="Liu W."/>
            <person name="Santuari L."/>
            <person name="Cao Q."/>
            <person name="Sharma T."/>
            <person name="Shen D."/>
            <person name="Roswanjaya Y."/>
            <person name="Wardhani T."/>
            <person name="Kalhor M.S."/>
            <person name="Jansen J."/>
            <person name="Van den Hoogen J."/>
            <person name="Gungor B."/>
            <person name="Hartog M."/>
            <person name="Hontelez J."/>
            <person name="Verver J."/>
            <person name="Yang W.-C."/>
            <person name="Schijlen E."/>
            <person name="Repin R."/>
            <person name="Schilthuizen M."/>
            <person name="Schranz E."/>
            <person name="Heidstra R."/>
            <person name="Miyata K."/>
            <person name="Fedorova E."/>
            <person name="Kohlen W."/>
            <person name="Bisseling T."/>
            <person name="Smit S."/>
            <person name="Geurts R."/>
        </authorList>
    </citation>
    <scope>NUCLEOTIDE SEQUENCE [LARGE SCALE GENOMIC DNA]</scope>
    <source>
        <strain evidence="3">cv. WU1-14</strain>
    </source>
</reference>
<proteinExistence type="predicted"/>
<name>A0A2P5D5W3_PARAD</name>
<dbReference type="Proteomes" id="UP000237105">
    <property type="component" value="Unassembled WGS sequence"/>
</dbReference>